<keyword evidence="2" id="KW-1185">Reference proteome</keyword>
<dbReference type="GeneID" id="35595859"/>
<dbReference type="OrthoDB" id="3643592at2759"/>
<dbReference type="RefSeq" id="XP_023621393.1">
    <property type="nucleotide sequence ID" value="XM_023765625.1"/>
</dbReference>
<dbReference type="Proteomes" id="UP000225277">
    <property type="component" value="Unassembled WGS sequence"/>
</dbReference>
<organism evidence="1 2">
    <name type="scientific">Ramularia collo-cygni</name>
    <dbReference type="NCBI Taxonomy" id="112498"/>
    <lineage>
        <taxon>Eukaryota</taxon>
        <taxon>Fungi</taxon>
        <taxon>Dikarya</taxon>
        <taxon>Ascomycota</taxon>
        <taxon>Pezizomycotina</taxon>
        <taxon>Dothideomycetes</taxon>
        <taxon>Dothideomycetidae</taxon>
        <taxon>Mycosphaerellales</taxon>
        <taxon>Mycosphaerellaceae</taxon>
        <taxon>Ramularia</taxon>
    </lineage>
</organism>
<dbReference type="AlphaFoldDB" id="A0A2D3UUD7"/>
<evidence type="ECO:0000313" key="2">
    <source>
        <dbReference type="Proteomes" id="UP000225277"/>
    </source>
</evidence>
<protein>
    <submittedName>
        <fullName evidence="1">Uncharacterized protein</fullName>
    </submittedName>
</protein>
<name>A0A2D3UUD7_9PEZI</name>
<evidence type="ECO:0000313" key="1">
    <source>
        <dbReference type="EMBL" id="CZT14496.1"/>
    </source>
</evidence>
<reference evidence="1 2" key="1">
    <citation type="submission" date="2016-03" db="EMBL/GenBank/DDBJ databases">
        <authorList>
            <person name="Ploux O."/>
        </authorList>
    </citation>
    <scope>NUCLEOTIDE SEQUENCE [LARGE SCALE GENOMIC DNA]</scope>
    <source>
        <strain evidence="1 2">URUG2</strain>
    </source>
</reference>
<dbReference type="EMBL" id="FJUY01000001">
    <property type="protein sequence ID" value="CZT14496.1"/>
    <property type="molecule type" value="Genomic_DNA"/>
</dbReference>
<sequence>MGAANTPAPADDNARPVRPSLVSARSRISYRKNTGEVVTLDLTNSKAAESLRALSKTNVTTDVDRKFIADVENAEAGGFVSTVYDALSFWVMEAVEIAMFGPYEEVQSA</sequence>
<accession>A0A2D3UUD7</accession>
<gene>
    <name evidence="1" type="ORF">RCC_00474</name>
</gene>
<proteinExistence type="predicted"/>